<feature type="region of interest" description="Disordered" evidence="1">
    <location>
        <begin position="56"/>
        <end position="83"/>
    </location>
</feature>
<sequence length="83" mass="9233">MAFDAPSPIPQLRLWLHAFMHVVSRLDRTHITLIEAIVLVSARPEYLSLVLATSPKVSHTNRSAGPRNGSSRVLRTSHSTYSL</sequence>
<name>A0AAD4LWH7_9AGAM</name>
<dbReference type="AlphaFoldDB" id="A0AAD4LWH7"/>
<dbReference type="EMBL" id="WTXG01000255">
    <property type="protein sequence ID" value="KAI0290072.1"/>
    <property type="molecule type" value="Genomic_DNA"/>
</dbReference>
<evidence type="ECO:0000256" key="1">
    <source>
        <dbReference type="SAM" id="MobiDB-lite"/>
    </source>
</evidence>
<reference evidence="2" key="1">
    <citation type="journal article" date="2022" name="New Phytol.">
        <title>Evolutionary transition to the ectomycorrhizal habit in the genomes of a hyperdiverse lineage of mushroom-forming fungi.</title>
        <authorList>
            <person name="Looney B."/>
            <person name="Miyauchi S."/>
            <person name="Morin E."/>
            <person name="Drula E."/>
            <person name="Courty P.E."/>
            <person name="Kohler A."/>
            <person name="Kuo A."/>
            <person name="LaButti K."/>
            <person name="Pangilinan J."/>
            <person name="Lipzen A."/>
            <person name="Riley R."/>
            <person name="Andreopoulos W."/>
            <person name="He G."/>
            <person name="Johnson J."/>
            <person name="Nolan M."/>
            <person name="Tritt A."/>
            <person name="Barry K.W."/>
            <person name="Grigoriev I.V."/>
            <person name="Nagy L.G."/>
            <person name="Hibbett D."/>
            <person name="Henrissat B."/>
            <person name="Matheny P.B."/>
            <person name="Labbe J."/>
            <person name="Martin F.M."/>
        </authorList>
    </citation>
    <scope>NUCLEOTIDE SEQUENCE</scope>
    <source>
        <strain evidence="2">BPL690</strain>
    </source>
</reference>
<accession>A0AAD4LWH7</accession>
<proteinExistence type="predicted"/>
<organism evidence="2 3">
    <name type="scientific">Multifurca ochricompacta</name>
    <dbReference type="NCBI Taxonomy" id="376703"/>
    <lineage>
        <taxon>Eukaryota</taxon>
        <taxon>Fungi</taxon>
        <taxon>Dikarya</taxon>
        <taxon>Basidiomycota</taxon>
        <taxon>Agaricomycotina</taxon>
        <taxon>Agaricomycetes</taxon>
        <taxon>Russulales</taxon>
        <taxon>Russulaceae</taxon>
        <taxon>Multifurca</taxon>
    </lineage>
</organism>
<evidence type="ECO:0000313" key="3">
    <source>
        <dbReference type="Proteomes" id="UP001203297"/>
    </source>
</evidence>
<comment type="caution">
    <text evidence="2">The sequence shown here is derived from an EMBL/GenBank/DDBJ whole genome shotgun (WGS) entry which is preliminary data.</text>
</comment>
<keyword evidence="3" id="KW-1185">Reference proteome</keyword>
<dbReference type="Proteomes" id="UP001203297">
    <property type="component" value="Unassembled WGS sequence"/>
</dbReference>
<protein>
    <submittedName>
        <fullName evidence="2">Uncharacterized protein</fullName>
    </submittedName>
</protein>
<evidence type="ECO:0000313" key="2">
    <source>
        <dbReference type="EMBL" id="KAI0290072.1"/>
    </source>
</evidence>
<gene>
    <name evidence="2" type="ORF">B0F90DRAFT_1825552</name>
</gene>